<keyword evidence="5 6" id="KW-0472">Membrane</keyword>
<evidence type="ECO:0000256" key="2">
    <source>
        <dbReference type="ARBA" id="ARBA00022475"/>
    </source>
</evidence>
<evidence type="ECO:0000313" key="9">
    <source>
        <dbReference type="Proteomes" id="UP000326354"/>
    </source>
</evidence>
<evidence type="ECO:0000256" key="4">
    <source>
        <dbReference type="ARBA" id="ARBA00022989"/>
    </source>
</evidence>
<feature type="transmembrane region" description="Helical" evidence="6">
    <location>
        <begin position="480"/>
        <end position="500"/>
    </location>
</feature>
<dbReference type="OrthoDB" id="9762978at2"/>
<keyword evidence="2" id="KW-1003">Cell membrane</keyword>
<protein>
    <submittedName>
        <fullName evidence="8">Tetracycline efflux Na+/H+ antiporter familytransporter Tet(35)</fullName>
    </submittedName>
</protein>
<dbReference type="Proteomes" id="UP000326354">
    <property type="component" value="Chromosome"/>
</dbReference>
<reference evidence="8 9" key="1">
    <citation type="submission" date="2019-08" db="EMBL/GenBank/DDBJ databases">
        <title>Complete genome sequence of Candidatus Uab amorphum.</title>
        <authorList>
            <person name="Shiratori T."/>
            <person name="Suzuki S."/>
            <person name="Kakizawa Y."/>
            <person name="Ishida K."/>
        </authorList>
    </citation>
    <scope>NUCLEOTIDE SEQUENCE [LARGE SCALE GENOMIC DNA]</scope>
    <source>
        <strain evidence="8 9">SRT547</strain>
    </source>
</reference>
<dbReference type="AlphaFoldDB" id="A0A5S9F2G1"/>
<feature type="transmembrane region" description="Helical" evidence="6">
    <location>
        <begin position="74"/>
        <end position="92"/>
    </location>
</feature>
<evidence type="ECO:0000259" key="7">
    <source>
        <dbReference type="Pfam" id="PF03553"/>
    </source>
</evidence>
<feature type="domain" description="Na+/H+ antiporter NhaC-like C-terminal" evidence="7">
    <location>
        <begin position="166"/>
        <end position="473"/>
    </location>
</feature>
<gene>
    <name evidence="8" type="ORF">UABAM_01784</name>
</gene>
<evidence type="ECO:0000256" key="5">
    <source>
        <dbReference type="ARBA" id="ARBA00023136"/>
    </source>
</evidence>
<evidence type="ECO:0000256" key="1">
    <source>
        <dbReference type="ARBA" id="ARBA00004651"/>
    </source>
</evidence>
<sequence>MEYGWLSLVPPVLAIAMAFITRKIIISLFSGVLSGALIVHNGSISKSFQEVASILWKNSEIKNFSSWQNFQNSWHLFILLFCFILGAIMHLVDRAGGAKAYGQWALNHIATRAQASLSTMFLGMIIFFDDYFNCLTVGAVMRSVTDKFKISRAKLAYIIDSTTAPVCILAPISSWVIYVVSQFNQAGLGESSFTIFLYTILFNFYAWLSILMVFFVCVFDINIGAMKYHEENVLSPRENDSQQPSNSIYDLLLPIAVLIVSIIAGMLYTGNAVIVGGENGLIQAMQSMNAGKAMFWGGVVSLVFSIVYFAIRRTFSIFEIAMIIWQSIKSMFPILFTLILSWSIGTIISEKLYTGKYLAQFLTGDTIKYILPMLIFILACITAFATGSSWGTFAIMIPIVVTMTQEMENNFLIPTLAASLAGAIYGDHCSPISDTTILSSIGAECRHMDHVVTQAPYSTLVAVICCVSFLLSGLTISWGILASAALGMGVGIFLLCAVVYSHHKAKD</sequence>
<feature type="transmembrane region" description="Helical" evidence="6">
    <location>
        <begin position="332"/>
        <end position="349"/>
    </location>
</feature>
<dbReference type="RefSeq" id="WP_151967631.1">
    <property type="nucleotide sequence ID" value="NZ_AP019860.1"/>
</dbReference>
<comment type="subcellular location">
    <subcellularLocation>
        <location evidence="1">Cell membrane</location>
        <topology evidence="1">Multi-pass membrane protein</topology>
    </subcellularLocation>
</comment>
<organism evidence="8 9">
    <name type="scientific">Uabimicrobium amorphum</name>
    <dbReference type="NCBI Taxonomy" id="2596890"/>
    <lineage>
        <taxon>Bacteria</taxon>
        <taxon>Pseudomonadati</taxon>
        <taxon>Planctomycetota</taxon>
        <taxon>Candidatus Uabimicrobiia</taxon>
        <taxon>Candidatus Uabimicrobiales</taxon>
        <taxon>Candidatus Uabimicrobiaceae</taxon>
        <taxon>Candidatus Uabimicrobium</taxon>
    </lineage>
</organism>
<feature type="transmembrane region" description="Helical" evidence="6">
    <location>
        <begin position="294"/>
        <end position="311"/>
    </location>
</feature>
<feature type="transmembrane region" description="Helical" evidence="6">
    <location>
        <begin position="12"/>
        <end position="39"/>
    </location>
</feature>
<feature type="transmembrane region" description="Helical" evidence="6">
    <location>
        <begin position="455"/>
        <end position="474"/>
    </location>
</feature>
<proteinExistence type="predicted"/>
<feature type="transmembrane region" description="Helical" evidence="6">
    <location>
        <begin position="195"/>
        <end position="219"/>
    </location>
</feature>
<evidence type="ECO:0000256" key="6">
    <source>
        <dbReference type="SAM" id="Phobius"/>
    </source>
</evidence>
<dbReference type="PANTHER" id="PTHR43478">
    <property type="entry name" value="NA+/H+ ANTIPORTER-RELATED"/>
    <property type="match status" value="1"/>
</dbReference>
<dbReference type="PANTHER" id="PTHR43478:SF1">
    <property type="entry name" value="NA+_H+ ANTIPORTER NHAC-LIKE C-TERMINAL DOMAIN-CONTAINING PROTEIN"/>
    <property type="match status" value="1"/>
</dbReference>
<dbReference type="GO" id="GO:0005886">
    <property type="term" value="C:plasma membrane"/>
    <property type="evidence" value="ECO:0007669"/>
    <property type="project" value="UniProtKB-SubCell"/>
</dbReference>
<accession>A0A5S9F2G1</accession>
<keyword evidence="9" id="KW-1185">Reference proteome</keyword>
<keyword evidence="4 6" id="KW-1133">Transmembrane helix</keyword>
<feature type="transmembrane region" description="Helical" evidence="6">
    <location>
        <begin position="120"/>
        <end position="141"/>
    </location>
</feature>
<name>A0A5S9F2G1_UABAM</name>
<evidence type="ECO:0000313" key="8">
    <source>
        <dbReference type="EMBL" id="BBM83432.1"/>
    </source>
</evidence>
<feature type="transmembrane region" description="Helical" evidence="6">
    <location>
        <begin position="162"/>
        <end position="183"/>
    </location>
</feature>
<feature type="transmembrane region" description="Helical" evidence="6">
    <location>
        <begin position="251"/>
        <end position="274"/>
    </location>
</feature>
<evidence type="ECO:0000256" key="3">
    <source>
        <dbReference type="ARBA" id="ARBA00022692"/>
    </source>
</evidence>
<dbReference type="KEGG" id="uam:UABAM_01784"/>
<feature type="transmembrane region" description="Helical" evidence="6">
    <location>
        <begin position="369"/>
        <end position="401"/>
    </location>
</feature>
<dbReference type="EMBL" id="AP019860">
    <property type="protein sequence ID" value="BBM83432.1"/>
    <property type="molecule type" value="Genomic_DNA"/>
</dbReference>
<keyword evidence="3 6" id="KW-0812">Transmembrane</keyword>
<dbReference type="InterPro" id="IPR018461">
    <property type="entry name" value="Na/H_Antiport_NhaC-like_C"/>
</dbReference>
<dbReference type="Pfam" id="PF03553">
    <property type="entry name" value="Na_H_antiporter"/>
    <property type="match status" value="1"/>
</dbReference>